<dbReference type="Proteomes" id="UP000697995">
    <property type="component" value="Unassembled WGS sequence"/>
</dbReference>
<dbReference type="EMBL" id="NRSG01000208">
    <property type="protein sequence ID" value="MBK1660753.1"/>
    <property type="molecule type" value="Genomic_DNA"/>
</dbReference>
<name>A0ABS1D2M2_9PROT</name>
<evidence type="ECO:0000313" key="1">
    <source>
        <dbReference type="EMBL" id="MBK1660753.1"/>
    </source>
</evidence>
<evidence type="ECO:0008006" key="3">
    <source>
        <dbReference type="Google" id="ProtNLM"/>
    </source>
</evidence>
<evidence type="ECO:0000313" key="2">
    <source>
        <dbReference type="Proteomes" id="UP000697995"/>
    </source>
</evidence>
<protein>
    <recommendedName>
        <fullName evidence="3">Transposase</fullName>
    </recommendedName>
</protein>
<gene>
    <name evidence="1" type="ORF">CKO45_21250</name>
</gene>
<reference evidence="1 2" key="1">
    <citation type="journal article" date="2020" name="Microorganisms">
        <title>Osmotic Adaptation and Compatible Solute Biosynthesis of Phototrophic Bacteria as Revealed from Genome Analyses.</title>
        <authorList>
            <person name="Imhoff J.F."/>
            <person name="Rahn T."/>
            <person name="Kunzel S."/>
            <person name="Keller A."/>
            <person name="Neulinger S.C."/>
        </authorList>
    </citation>
    <scope>NUCLEOTIDE SEQUENCE [LARGE SCALE GENOMIC DNA]</scope>
    <source>
        <strain evidence="1 2">DSM 15382</strain>
    </source>
</reference>
<dbReference type="RefSeq" id="WP_133222157.1">
    <property type="nucleotide sequence ID" value="NZ_NRSG01000208.1"/>
</dbReference>
<sequence length="90" mass="10114">MRRRKKAPPLSIERAGDGVPIVNVIRVPDDPSMVRFICPHCRAKHGYSALGVVLGKLAYRAVRCHVPDGPFAEYGHYLRLIDYKGTEAKR</sequence>
<comment type="caution">
    <text evidence="1">The sequence shown here is derived from an EMBL/GenBank/DDBJ whole genome shotgun (WGS) entry which is preliminary data.</text>
</comment>
<organism evidence="1 2">
    <name type="scientific">Paracraurococcus ruber</name>
    <dbReference type="NCBI Taxonomy" id="77675"/>
    <lineage>
        <taxon>Bacteria</taxon>
        <taxon>Pseudomonadati</taxon>
        <taxon>Pseudomonadota</taxon>
        <taxon>Alphaproteobacteria</taxon>
        <taxon>Acetobacterales</taxon>
        <taxon>Roseomonadaceae</taxon>
        <taxon>Paracraurococcus</taxon>
    </lineage>
</organism>
<keyword evidence="2" id="KW-1185">Reference proteome</keyword>
<proteinExistence type="predicted"/>
<accession>A0ABS1D2M2</accession>